<gene>
    <name evidence="8" type="ORF">SAMN02745194_00154</name>
</gene>
<dbReference type="InterPro" id="IPR036291">
    <property type="entry name" value="NAD(P)-bd_dom_sf"/>
</dbReference>
<evidence type="ECO:0000256" key="6">
    <source>
        <dbReference type="RuleBase" id="RU361277"/>
    </source>
</evidence>
<dbReference type="SMART" id="SM00829">
    <property type="entry name" value="PKS_ER"/>
    <property type="match status" value="1"/>
</dbReference>
<comment type="similarity">
    <text evidence="2 6">Belongs to the zinc-containing alcohol dehydrogenase family.</text>
</comment>
<evidence type="ECO:0000256" key="5">
    <source>
        <dbReference type="ARBA" id="ARBA00023002"/>
    </source>
</evidence>
<dbReference type="CDD" id="cd08269">
    <property type="entry name" value="Zn_ADH9"/>
    <property type="match status" value="1"/>
</dbReference>
<dbReference type="AlphaFoldDB" id="A0A1M6AK18"/>
<evidence type="ECO:0000256" key="1">
    <source>
        <dbReference type="ARBA" id="ARBA00001947"/>
    </source>
</evidence>
<dbReference type="STRING" id="198092.SAMN02745194_00154"/>
<accession>A0A1M6AK18</accession>
<dbReference type="RefSeq" id="WP_073130272.1">
    <property type="nucleotide sequence ID" value="NZ_FQZF01000002.1"/>
</dbReference>
<feature type="domain" description="Enoyl reductase (ER)" evidence="7">
    <location>
        <begin position="17"/>
        <end position="324"/>
    </location>
</feature>
<dbReference type="InterPro" id="IPR011032">
    <property type="entry name" value="GroES-like_sf"/>
</dbReference>
<protein>
    <submittedName>
        <fullName evidence="8">Threonine dehydrogenase</fullName>
    </submittedName>
</protein>
<dbReference type="Gene3D" id="3.40.50.720">
    <property type="entry name" value="NAD(P)-binding Rossmann-like Domain"/>
    <property type="match status" value="1"/>
</dbReference>
<keyword evidence="4 6" id="KW-0862">Zinc</keyword>
<evidence type="ECO:0000256" key="2">
    <source>
        <dbReference type="ARBA" id="ARBA00008072"/>
    </source>
</evidence>
<dbReference type="GO" id="GO:0016616">
    <property type="term" value="F:oxidoreductase activity, acting on the CH-OH group of donors, NAD or NADP as acceptor"/>
    <property type="evidence" value="ECO:0007669"/>
    <property type="project" value="UniProtKB-ARBA"/>
</dbReference>
<organism evidence="8 9">
    <name type="scientific">Muricoccus roseus</name>
    <dbReference type="NCBI Taxonomy" id="198092"/>
    <lineage>
        <taxon>Bacteria</taxon>
        <taxon>Pseudomonadati</taxon>
        <taxon>Pseudomonadota</taxon>
        <taxon>Alphaproteobacteria</taxon>
        <taxon>Acetobacterales</taxon>
        <taxon>Roseomonadaceae</taxon>
        <taxon>Muricoccus</taxon>
    </lineage>
</organism>
<keyword evidence="9" id="KW-1185">Reference proteome</keyword>
<dbReference type="Pfam" id="PF08240">
    <property type="entry name" value="ADH_N"/>
    <property type="match status" value="1"/>
</dbReference>
<dbReference type="PROSITE" id="PS00059">
    <property type="entry name" value="ADH_ZINC"/>
    <property type="match status" value="1"/>
</dbReference>
<dbReference type="Gene3D" id="3.90.180.10">
    <property type="entry name" value="Medium-chain alcohol dehydrogenases, catalytic domain"/>
    <property type="match status" value="2"/>
</dbReference>
<dbReference type="Pfam" id="PF00107">
    <property type="entry name" value="ADH_zinc_N"/>
    <property type="match status" value="1"/>
</dbReference>
<name>A0A1M6AK18_9PROT</name>
<dbReference type="InterPro" id="IPR002328">
    <property type="entry name" value="ADH_Zn_CS"/>
</dbReference>
<evidence type="ECO:0000256" key="3">
    <source>
        <dbReference type="ARBA" id="ARBA00022723"/>
    </source>
</evidence>
<evidence type="ECO:0000313" key="9">
    <source>
        <dbReference type="Proteomes" id="UP000184387"/>
    </source>
</evidence>
<dbReference type="SUPFAM" id="SSF51735">
    <property type="entry name" value="NAD(P)-binding Rossmann-fold domains"/>
    <property type="match status" value="1"/>
</dbReference>
<dbReference type="PANTHER" id="PTHR43350:SF19">
    <property type="entry name" value="D-GULOSIDE 3-DEHYDROGENASE"/>
    <property type="match status" value="1"/>
</dbReference>
<evidence type="ECO:0000313" key="8">
    <source>
        <dbReference type="EMBL" id="SHI36816.1"/>
    </source>
</evidence>
<dbReference type="GO" id="GO:0008270">
    <property type="term" value="F:zinc ion binding"/>
    <property type="evidence" value="ECO:0007669"/>
    <property type="project" value="InterPro"/>
</dbReference>
<keyword evidence="3 6" id="KW-0479">Metal-binding</keyword>
<comment type="cofactor">
    <cofactor evidence="1 6">
        <name>Zn(2+)</name>
        <dbReference type="ChEBI" id="CHEBI:29105"/>
    </cofactor>
</comment>
<dbReference type="InterPro" id="IPR013154">
    <property type="entry name" value="ADH-like_N"/>
</dbReference>
<proteinExistence type="inferred from homology"/>
<dbReference type="InterPro" id="IPR013149">
    <property type="entry name" value="ADH-like_C"/>
</dbReference>
<dbReference type="EMBL" id="FQZF01000002">
    <property type="protein sequence ID" value="SHI36816.1"/>
    <property type="molecule type" value="Genomic_DNA"/>
</dbReference>
<dbReference type="InterPro" id="IPR020843">
    <property type="entry name" value="ER"/>
</dbReference>
<evidence type="ECO:0000256" key="4">
    <source>
        <dbReference type="ARBA" id="ARBA00022833"/>
    </source>
</evidence>
<dbReference type="SUPFAM" id="SSF50129">
    <property type="entry name" value="GroES-like"/>
    <property type="match status" value="1"/>
</dbReference>
<evidence type="ECO:0000259" key="7">
    <source>
        <dbReference type="SMART" id="SM00829"/>
    </source>
</evidence>
<sequence>MGAMQAPENMRAAVLTGAGQVEIRDVALPEPGPGQVRLRLEGCGVCASNLTPWAGPDWMTFPTQPGDLGHEAWGVVDALGEGVDGLSIGDRVAALTYRGYAEYDLAEAENVVRLPDSLAGQPFPGEPLGCAMNIFRRSGIEAGQMVAIIGIGFLGAILTRLATEAGARVIAISRRPFSLDLARSMGAAETIPMEDHNGIIARVKELTDGRFCDVVIEAVGKQWPLDLAAELCKERGRLIVAGYHQDGPRQVNMWLWNWRGLDVINAHERDPRVYMQGIREAVEAVAAGRFDPKPLMTHEFALDRLGEALDATRDRPDGFLKALVRFP</sequence>
<dbReference type="Proteomes" id="UP000184387">
    <property type="component" value="Unassembled WGS sequence"/>
</dbReference>
<keyword evidence="5" id="KW-0560">Oxidoreductase</keyword>
<reference evidence="8 9" key="1">
    <citation type="submission" date="2016-11" db="EMBL/GenBank/DDBJ databases">
        <authorList>
            <person name="Jaros S."/>
            <person name="Januszkiewicz K."/>
            <person name="Wedrychowicz H."/>
        </authorList>
    </citation>
    <scope>NUCLEOTIDE SEQUENCE [LARGE SCALE GENOMIC DNA]</scope>
    <source>
        <strain evidence="8 9">DSM 14916</strain>
    </source>
</reference>
<dbReference type="PANTHER" id="PTHR43350">
    <property type="entry name" value="NAD-DEPENDENT ALCOHOL DEHYDROGENASE"/>
    <property type="match status" value="1"/>
</dbReference>